<dbReference type="PANTHER" id="PTHR47338">
    <property type="entry name" value="ZN(II)2CYS6 TRANSCRIPTION FACTOR (EUROFUNG)-RELATED"/>
    <property type="match status" value="1"/>
</dbReference>
<sequence>MAGLLTSFLNQPGLLTVITSIMALNLGDREEPGNSPTGTVHEVELSDLSCRSCKRKKAKCDRSLPRCLLCEKTSHACIYPSTRLKPGPKLGSRNRKRRTTSEDAVHINLGTPVVPCQGTPTEQFINPPAVVESQSFDPPAKAWRHQNGFLLSRSTGQDENIRPGSSHISDTRFVRAISLSALVHPSHEANVTPLSRGPSPTNGDFFVRLAETQNVLMQVCESLGLSVESLQLLCVM</sequence>
<reference evidence="7" key="1">
    <citation type="submission" date="2023-01" db="EMBL/GenBank/DDBJ databases">
        <title>Colletotrichum chrysophilum M932 genome sequence.</title>
        <authorList>
            <person name="Baroncelli R."/>
        </authorList>
    </citation>
    <scope>NUCLEOTIDE SEQUENCE</scope>
    <source>
        <strain evidence="7">M932</strain>
    </source>
</reference>
<evidence type="ECO:0000256" key="5">
    <source>
        <dbReference type="ARBA" id="ARBA00023242"/>
    </source>
</evidence>
<dbReference type="PANTHER" id="PTHR47338:SF5">
    <property type="entry name" value="ZN(II)2CYS6 TRANSCRIPTION FACTOR (EUROFUNG)"/>
    <property type="match status" value="1"/>
</dbReference>
<dbReference type="InterPro" id="IPR001138">
    <property type="entry name" value="Zn2Cys6_DnaBD"/>
</dbReference>
<evidence type="ECO:0000256" key="3">
    <source>
        <dbReference type="ARBA" id="ARBA00023015"/>
    </source>
</evidence>
<keyword evidence="2" id="KW-0479">Metal-binding</keyword>
<evidence type="ECO:0000256" key="2">
    <source>
        <dbReference type="ARBA" id="ARBA00022723"/>
    </source>
</evidence>
<dbReference type="PROSITE" id="PS50048">
    <property type="entry name" value="ZN2_CY6_FUNGAL_2"/>
    <property type="match status" value="1"/>
</dbReference>
<dbReference type="EMBL" id="JAQOWY010000510">
    <property type="protein sequence ID" value="KAK1841060.1"/>
    <property type="molecule type" value="Genomic_DNA"/>
</dbReference>
<feature type="domain" description="Zn(2)-C6 fungal-type" evidence="6">
    <location>
        <begin position="49"/>
        <end position="79"/>
    </location>
</feature>
<dbReference type="AlphaFoldDB" id="A0AAD9A612"/>
<gene>
    <name evidence="7" type="ORF">CCHR01_16318</name>
</gene>
<organism evidence="7 8">
    <name type="scientific">Colletotrichum chrysophilum</name>
    <dbReference type="NCBI Taxonomy" id="1836956"/>
    <lineage>
        <taxon>Eukaryota</taxon>
        <taxon>Fungi</taxon>
        <taxon>Dikarya</taxon>
        <taxon>Ascomycota</taxon>
        <taxon>Pezizomycotina</taxon>
        <taxon>Sordariomycetes</taxon>
        <taxon>Hypocreomycetidae</taxon>
        <taxon>Glomerellales</taxon>
        <taxon>Glomerellaceae</taxon>
        <taxon>Colletotrichum</taxon>
        <taxon>Colletotrichum gloeosporioides species complex</taxon>
    </lineage>
</organism>
<proteinExistence type="predicted"/>
<evidence type="ECO:0000259" key="6">
    <source>
        <dbReference type="PROSITE" id="PS50048"/>
    </source>
</evidence>
<dbReference type="SMART" id="SM00066">
    <property type="entry name" value="GAL4"/>
    <property type="match status" value="1"/>
</dbReference>
<keyword evidence="8" id="KW-1185">Reference proteome</keyword>
<accession>A0AAD9A612</accession>
<dbReference type="SUPFAM" id="SSF57701">
    <property type="entry name" value="Zn2/Cys6 DNA-binding domain"/>
    <property type="match status" value="1"/>
</dbReference>
<dbReference type="GO" id="GO:0005634">
    <property type="term" value="C:nucleus"/>
    <property type="evidence" value="ECO:0007669"/>
    <property type="project" value="UniProtKB-SubCell"/>
</dbReference>
<keyword evidence="3" id="KW-0805">Transcription regulation</keyword>
<keyword evidence="5" id="KW-0539">Nucleus</keyword>
<dbReference type="Gene3D" id="4.10.240.10">
    <property type="entry name" value="Zn(2)-C6 fungal-type DNA-binding domain"/>
    <property type="match status" value="1"/>
</dbReference>
<evidence type="ECO:0000313" key="8">
    <source>
        <dbReference type="Proteomes" id="UP001243330"/>
    </source>
</evidence>
<dbReference type="InterPro" id="IPR050815">
    <property type="entry name" value="TF_fung"/>
</dbReference>
<dbReference type="PROSITE" id="PS00463">
    <property type="entry name" value="ZN2_CY6_FUNGAL_1"/>
    <property type="match status" value="1"/>
</dbReference>
<comment type="subcellular location">
    <subcellularLocation>
        <location evidence="1">Nucleus</location>
    </subcellularLocation>
</comment>
<evidence type="ECO:0000256" key="4">
    <source>
        <dbReference type="ARBA" id="ARBA00023163"/>
    </source>
</evidence>
<evidence type="ECO:0000256" key="1">
    <source>
        <dbReference type="ARBA" id="ARBA00004123"/>
    </source>
</evidence>
<keyword evidence="4" id="KW-0804">Transcription</keyword>
<comment type="caution">
    <text evidence="7">The sequence shown here is derived from an EMBL/GenBank/DDBJ whole genome shotgun (WGS) entry which is preliminary data.</text>
</comment>
<dbReference type="Proteomes" id="UP001243330">
    <property type="component" value="Unassembled WGS sequence"/>
</dbReference>
<dbReference type="Pfam" id="PF00172">
    <property type="entry name" value="Zn_clus"/>
    <property type="match status" value="1"/>
</dbReference>
<dbReference type="GO" id="GO:0008270">
    <property type="term" value="F:zinc ion binding"/>
    <property type="evidence" value="ECO:0007669"/>
    <property type="project" value="InterPro"/>
</dbReference>
<dbReference type="GO" id="GO:0000981">
    <property type="term" value="F:DNA-binding transcription factor activity, RNA polymerase II-specific"/>
    <property type="evidence" value="ECO:0007669"/>
    <property type="project" value="InterPro"/>
</dbReference>
<dbReference type="InterPro" id="IPR036864">
    <property type="entry name" value="Zn2-C6_fun-type_DNA-bd_sf"/>
</dbReference>
<dbReference type="CDD" id="cd00067">
    <property type="entry name" value="GAL4"/>
    <property type="match status" value="1"/>
</dbReference>
<protein>
    <recommendedName>
        <fullName evidence="6">Zn(2)-C6 fungal-type domain-containing protein</fullName>
    </recommendedName>
</protein>
<evidence type="ECO:0000313" key="7">
    <source>
        <dbReference type="EMBL" id="KAK1841060.1"/>
    </source>
</evidence>
<name>A0AAD9A612_9PEZI</name>